<organism evidence="1 2">
    <name type="scientific">Pectobacterium phage My1</name>
    <dbReference type="NCBI Taxonomy" id="1204539"/>
    <lineage>
        <taxon>Viruses</taxon>
        <taxon>Duplodnaviria</taxon>
        <taxon>Heunggongvirae</taxon>
        <taxon>Uroviricota</taxon>
        <taxon>Caudoviricetes</taxon>
        <taxon>Demerecviridae</taxon>
        <taxon>Mccorquodalevirinae</taxon>
        <taxon>Myunavirus</taxon>
        <taxon>Myunavirus My1</taxon>
    </lineage>
</organism>
<gene>
    <name evidence="1" type="ORF">My1_140</name>
</gene>
<dbReference type="Proteomes" id="UP000006280">
    <property type="component" value="Segment"/>
</dbReference>
<dbReference type="KEGG" id="vg:13826842"/>
<dbReference type="InterPro" id="IPR056472">
    <property type="entry name" value="HCP"/>
</dbReference>
<name>J9QL22_9CAUD</name>
<dbReference type="OrthoDB" id="9936at10239"/>
<proteinExistence type="predicted"/>
<sequence length="170" mass="19344">MEFITETYYREYLGLKRPELEANIPHLIKAANSLVTSLLGLNLNEDQVDLLPTKPARRMYFLTDPTASAITKMTIGSTEIQPTQYKLYDEGKILLNFSPNEDYMEVQYEVGGLNPIPEDLKVATCLLVEHWNKKDYRSSRTFGGETVDFASNIAGVPEHIRAIIGVYRRL</sequence>
<evidence type="ECO:0000313" key="1">
    <source>
        <dbReference type="EMBL" id="AFQ22299.1"/>
    </source>
</evidence>
<dbReference type="EMBL" id="JX195166">
    <property type="protein sequence ID" value="AFQ22299.1"/>
    <property type="molecule type" value="Genomic_DNA"/>
</dbReference>
<evidence type="ECO:0008006" key="3">
    <source>
        <dbReference type="Google" id="ProtNLM"/>
    </source>
</evidence>
<accession>J9QL22</accession>
<evidence type="ECO:0000313" key="2">
    <source>
        <dbReference type="Proteomes" id="UP000006280"/>
    </source>
</evidence>
<dbReference type="GeneID" id="13826842"/>
<dbReference type="Pfam" id="PF24163">
    <property type="entry name" value="HCP"/>
    <property type="match status" value="1"/>
</dbReference>
<keyword evidence="2" id="KW-1185">Reference proteome</keyword>
<protein>
    <recommendedName>
        <fullName evidence="3">Head completion protein</fullName>
    </recommendedName>
</protein>
<dbReference type="RefSeq" id="YP_006906392.1">
    <property type="nucleotide sequence ID" value="NC_018837.1"/>
</dbReference>
<reference evidence="1 2" key="1">
    <citation type="journal article" date="2012" name="J. Virol.">
        <title>Complete Genome Sequence of Pectobacterium carotovorum subsp. carotovorum Bacteriophage My1.</title>
        <authorList>
            <person name="Lee D.H."/>
            <person name="Lee J.H."/>
            <person name="Shin H."/>
            <person name="Ji S."/>
            <person name="Roh E."/>
            <person name="Jung K."/>
            <person name="Ryu S."/>
            <person name="Choi J."/>
            <person name="Heu S."/>
        </authorList>
    </citation>
    <scope>NUCLEOTIDE SEQUENCE [LARGE SCALE GENOMIC DNA]</scope>
</reference>